<evidence type="ECO:0000313" key="2">
    <source>
        <dbReference type="EMBL" id="KAL2049833.1"/>
    </source>
</evidence>
<dbReference type="CDD" id="cd05120">
    <property type="entry name" value="APH_ChoK_like"/>
    <property type="match status" value="1"/>
</dbReference>
<protein>
    <recommendedName>
        <fullName evidence="1">Aminoglycoside phosphotransferase domain-containing protein</fullName>
    </recommendedName>
</protein>
<gene>
    <name evidence="2" type="ORF">ABVK25_009928</name>
</gene>
<dbReference type="InterPro" id="IPR002575">
    <property type="entry name" value="Aminoglycoside_PTrfase"/>
</dbReference>
<dbReference type="EMBL" id="JBHFEH010000057">
    <property type="protein sequence ID" value="KAL2049833.1"/>
    <property type="molecule type" value="Genomic_DNA"/>
</dbReference>
<sequence>MMAPVNPEPASIHASCWRRAFTLMAVKICERWRPRCGTVLFLSNNLCVKYGYFQHVSEASTMQFIANHTKIPLPKVYCAFSRKGCTYIVMERIGGDYVGNAWYGRSKESREHILQQIKAMVAEMRSIPPPADARVANVAGGSLYDIRLPEETPGGRGRFGPFKAISDFHRYLRRGVETNPERANPEQRAEIDELINMHKETWPICFTHGDLSSLNILARGDEVVGIVDWETAGWYPSYWEYTTARNVNPQNEFWRDEVDKFLEPMPKELAMETIRSKYFGDIPWGW</sequence>
<keyword evidence="3" id="KW-1185">Reference proteome</keyword>
<organism evidence="2 3">
    <name type="scientific">Lepraria finkii</name>
    <dbReference type="NCBI Taxonomy" id="1340010"/>
    <lineage>
        <taxon>Eukaryota</taxon>
        <taxon>Fungi</taxon>
        <taxon>Dikarya</taxon>
        <taxon>Ascomycota</taxon>
        <taxon>Pezizomycotina</taxon>
        <taxon>Lecanoromycetes</taxon>
        <taxon>OSLEUM clade</taxon>
        <taxon>Lecanoromycetidae</taxon>
        <taxon>Lecanorales</taxon>
        <taxon>Lecanorineae</taxon>
        <taxon>Stereocaulaceae</taxon>
        <taxon>Lepraria</taxon>
    </lineage>
</organism>
<evidence type="ECO:0000313" key="3">
    <source>
        <dbReference type="Proteomes" id="UP001590951"/>
    </source>
</evidence>
<dbReference type="InterPro" id="IPR011009">
    <property type="entry name" value="Kinase-like_dom_sf"/>
</dbReference>
<dbReference type="InterPro" id="IPR051678">
    <property type="entry name" value="AGP_Transferase"/>
</dbReference>
<comment type="caution">
    <text evidence="2">The sequence shown here is derived from an EMBL/GenBank/DDBJ whole genome shotgun (WGS) entry which is preliminary data.</text>
</comment>
<dbReference type="Pfam" id="PF01636">
    <property type="entry name" value="APH"/>
    <property type="match status" value="1"/>
</dbReference>
<proteinExistence type="predicted"/>
<feature type="domain" description="Aminoglycoside phosphotransferase" evidence="1">
    <location>
        <begin position="58"/>
        <end position="258"/>
    </location>
</feature>
<name>A0ABR4AXI0_9LECA</name>
<dbReference type="PANTHER" id="PTHR21310:SF55">
    <property type="entry name" value="AMINOGLYCOSIDE PHOSPHOTRANSFERASE DOMAIN-CONTAINING PROTEIN"/>
    <property type="match status" value="1"/>
</dbReference>
<reference evidence="2 3" key="1">
    <citation type="submission" date="2024-09" db="EMBL/GenBank/DDBJ databases">
        <title>Rethinking Asexuality: The Enigmatic Case of Functional Sexual Genes in Lepraria (Stereocaulaceae).</title>
        <authorList>
            <person name="Doellman M."/>
            <person name="Sun Y."/>
            <person name="Barcenas-Pena A."/>
            <person name="Lumbsch H.T."/>
            <person name="Grewe F."/>
        </authorList>
    </citation>
    <scope>NUCLEOTIDE SEQUENCE [LARGE SCALE GENOMIC DNA]</scope>
    <source>
        <strain evidence="2 3">Grewe 0041</strain>
    </source>
</reference>
<dbReference type="SUPFAM" id="SSF56112">
    <property type="entry name" value="Protein kinase-like (PK-like)"/>
    <property type="match status" value="1"/>
</dbReference>
<accession>A0ABR4AXI0</accession>
<dbReference type="Proteomes" id="UP001590951">
    <property type="component" value="Unassembled WGS sequence"/>
</dbReference>
<dbReference type="Gene3D" id="3.90.1200.10">
    <property type="match status" value="1"/>
</dbReference>
<evidence type="ECO:0000259" key="1">
    <source>
        <dbReference type="Pfam" id="PF01636"/>
    </source>
</evidence>
<dbReference type="PANTHER" id="PTHR21310">
    <property type="entry name" value="AMINOGLYCOSIDE PHOSPHOTRANSFERASE-RELATED-RELATED"/>
    <property type="match status" value="1"/>
</dbReference>